<evidence type="ECO:0000313" key="4">
    <source>
        <dbReference type="Proteomes" id="UP001652661"/>
    </source>
</evidence>
<reference evidence="4" key="1">
    <citation type="submission" date="2025-05" db="UniProtKB">
        <authorList>
            <consortium name="RefSeq"/>
        </authorList>
    </citation>
    <scope>NUCLEOTIDE SEQUENCE [LARGE SCALE GENOMIC DNA]</scope>
    <source>
        <strain evidence="4">14028-0561.14</strain>
    </source>
</reference>
<dbReference type="Proteomes" id="UP001652661">
    <property type="component" value="Chromosome 2R"/>
</dbReference>
<dbReference type="OMA" id="NGINGLW"/>
<dbReference type="InterPro" id="IPR001304">
    <property type="entry name" value="C-type_lectin-like"/>
</dbReference>
<dbReference type="PANTHER" id="PTHR22803">
    <property type="entry name" value="MANNOSE, PHOSPHOLIPASE, LECTIN RECEPTOR RELATED"/>
    <property type="match status" value="1"/>
</dbReference>
<dbReference type="InterPro" id="IPR016186">
    <property type="entry name" value="C-type_lectin-like/link_sf"/>
</dbReference>
<dbReference type="PROSITE" id="PS50041">
    <property type="entry name" value="C_TYPE_LECTIN_2"/>
    <property type="match status" value="1"/>
</dbReference>
<feature type="chain" id="PRO_5028220220" evidence="2">
    <location>
        <begin position="17"/>
        <end position="183"/>
    </location>
</feature>
<protein>
    <submittedName>
        <fullName evidence="5">Macrophage mannose receptor 1</fullName>
    </submittedName>
</protein>
<keyword evidence="5" id="KW-0675">Receptor</keyword>
<dbReference type="SUPFAM" id="SSF56436">
    <property type="entry name" value="C-type lectin-like"/>
    <property type="match status" value="1"/>
</dbReference>
<keyword evidence="1" id="KW-1015">Disulfide bond</keyword>
<feature type="domain" description="C-type lectin" evidence="3">
    <location>
        <begin position="61"/>
        <end position="172"/>
    </location>
</feature>
<reference evidence="5" key="2">
    <citation type="submission" date="2025-08" db="UniProtKB">
        <authorList>
            <consortium name="RefSeq"/>
        </authorList>
    </citation>
    <scope>IDENTIFICATION</scope>
    <source>
        <strain evidence="5">14028-0561.14</strain>
        <tissue evidence="5">Whole fly</tissue>
    </source>
</reference>
<dbReference type="RefSeq" id="XP_017037060.1">
    <property type="nucleotide sequence ID" value="XM_017181571.3"/>
</dbReference>
<dbReference type="GeneID" id="108085099"/>
<dbReference type="PROSITE" id="PS00615">
    <property type="entry name" value="C_TYPE_LECTIN_1"/>
    <property type="match status" value="1"/>
</dbReference>
<evidence type="ECO:0000256" key="1">
    <source>
        <dbReference type="ARBA" id="ARBA00023157"/>
    </source>
</evidence>
<evidence type="ECO:0000256" key="2">
    <source>
        <dbReference type="SAM" id="SignalP"/>
    </source>
</evidence>
<dbReference type="InterPro" id="IPR016187">
    <property type="entry name" value="CTDL_fold"/>
</dbReference>
<organism evidence="4 5">
    <name type="scientific">Drosophila kikkawai</name>
    <name type="common">Fruit fly</name>
    <dbReference type="NCBI Taxonomy" id="30033"/>
    <lineage>
        <taxon>Eukaryota</taxon>
        <taxon>Metazoa</taxon>
        <taxon>Ecdysozoa</taxon>
        <taxon>Arthropoda</taxon>
        <taxon>Hexapoda</taxon>
        <taxon>Insecta</taxon>
        <taxon>Pterygota</taxon>
        <taxon>Neoptera</taxon>
        <taxon>Endopterygota</taxon>
        <taxon>Diptera</taxon>
        <taxon>Brachycera</taxon>
        <taxon>Muscomorpha</taxon>
        <taxon>Ephydroidea</taxon>
        <taxon>Drosophilidae</taxon>
        <taxon>Drosophila</taxon>
        <taxon>Sophophora</taxon>
    </lineage>
</organism>
<dbReference type="SMART" id="SM00034">
    <property type="entry name" value="CLECT"/>
    <property type="match status" value="1"/>
</dbReference>
<dbReference type="InterPro" id="IPR018378">
    <property type="entry name" value="C-type_lectin_CS"/>
</dbReference>
<dbReference type="Gene3D" id="3.10.100.10">
    <property type="entry name" value="Mannose-Binding Protein A, subunit A"/>
    <property type="match status" value="1"/>
</dbReference>
<evidence type="ECO:0000313" key="5">
    <source>
        <dbReference type="RefSeq" id="XP_017037060.1"/>
    </source>
</evidence>
<dbReference type="AlphaFoldDB" id="A0A6P4J863"/>
<keyword evidence="2" id="KW-0732">Signal</keyword>
<accession>A0A6P4J863</accession>
<keyword evidence="4" id="KW-1185">Reference proteome</keyword>
<dbReference type="Pfam" id="PF00059">
    <property type="entry name" value="Lectin_C"/>
    <property type="match status" value="1"/>
</dbReference>
<feature type="signal peptide" evidence="2">
    <location>
        <begin position="1"/>
        <end position="16"/>
    </location>
</feature>
<sequence>MRSLLLVSLFIGLAWALPELDVSPTSPAPGNDTSEEELIPAFSPFSRTDGRFALGTFAQVNWFQAQANCAAFGYTLVSITSESDQRSLRSFLYTVARDQQELLRDPLWTSGTDLANTDTWVWFSKGRAVNYRNFQNGLPGYTSDGRHCLAINGISGLWVNEECGQQRFFICEKRCQFDDDANF</sequence>
<dbReference type="OrthoDB" id="7357196at2759"/>
<dbReference type="InterPro" id="IPR050111">
    <property type="entry name" value="C-type_lectin/snaclec_domain"/>
</dbReference>
<evidence type="ECO:0000259" key="3">
    <source>
        <dbReference type="PROSITE" id="PS50041"/>
    </source>
</evidence>
<gene>
    <name evidence="5" type="primary">LOC108085099</name>
</gene>
<name>A0A6P4J863_DROKI</name>
<dbReference type="CDD" id="cd00037">
    <property type="entry name" value="CLECT"/>
    <property type="match status" value="1"/>
</dbReference>
<proteinExistence type="predicted"/>